<sequence>MSKDAREVFRELYNTTSVISAQIRPSKQSSVYLAYLTLLQPHIERKAKVKTQRTLILDDNSPEPISSTITELVDVVDQAVNVQGTHQAIQRAIEDKGKGTKTFYIDIYDLRDGQRTHSINVTGKHGAFCADPTFGRLRWSPTGKTLAYTADRRKQVDDDDISVFDKHRYVPTWGEQFSPSLQQPRVYYPEPKELTDQLSEHSLGQPQFESDGKIIFTAYENTPDGRRLGIIYCQNRLSGIYALDVETQQLTLLSNPKRAVRSPRCVQLQNGKSVVVYLSNEAYGPHGSNCRIESVTTAGEPYGAGWATIDKQNLKDPGLYIDQLPYEPFIKNDAQHESLIVTSNIESRKAILEFDLITDEVRDISKQVAADADKSSLDCFGAFGERIIMSQSTFNKAQQVVVYNGTSKVLPRNKSDLFRQLESLRVEYDERTKSWVLQSVLASNKPTRGIILPHGGPHAAMTPAFSAAIATFALSMNITVVMPNYRGSTGFGEDYLKELLGNVGTYDVEDCIAAMDMTEKEYAVEKDNWCVYGGSHGGFLAAHLTAQYPTRFKTAIVRNPVISLATNSTQSDIPDWCFVESGIPFDPSLQAPTATQYGKMDDVSPLKLAQNVQAATLLLAGADDQRVPNQQTRHWYHALRNHQKDVDMLVFKGTGHPLDSVEAETTGFEVTLQWFEKYFK</sequence>
<dbReference type="GO" id="GO:0006508">
    <property type="term" value="P:proteolysis"/>
    <property type="evidence" value="ECO:0007669"/>
    <property type="project" value="InterPro"/>
</dbReference>
<proteinExistence type="inferred from homology"/>
<protein>
    <recommendedName>
        <fullName evidence="3">Dipeptidyl-peptidase V</fullName>
    </recommendedName>
</protein>
<reference evidence="5 6" key="1">
    <citation type="submission" date="2019-03" db="EMBL/GenBank/DDBJ databases">
        <title>Sequencing 25 genomes of Wallemia mellicola.</title>
        <authorList>
            <person name="Gostincar C."/>
        </authorList>
    </citation>
    <scope>NUCLEOTIDE SEQUENCE [LARGE SCALE GENOMIC DNA]</scope>
    <source>
        <strain evidence="5 6">EXF-6152</strain>
    </source>
</reference>
<comment type="caution">
    <text evidence="5">The sequence shown here is derived from an EMBL/GenBank/DDBJ whole genome shotgun (WGS) entry which is preliminary data.</text>
</comment>
<gene>
    <name evidence="5" type="ORF">E3Q22_00166</name>
</gene>
<organism evidence="5 6">
    <name type="scientific">Wallemia mellicola</name>
    <dbReference type="NCBI Taxonomy" id="1708541"/>
    <lineage>
        <taxon>Eukaryota</taxon>
        <taxon>Fungi</taxon>
        <taxon>Dikarya</taxon>
        <taxon>Basidiomycota</taxon>
        <taxon>Wallemiomycotina</taxon>
        <taxon>Wallemiomycetes</taxon>
        <taxon>Wallemiales</taxon>
        <taxon>Wallemiaceae</taxon>
        <taxon>Wallemia</taxon>
    </lineage>
</organism>
<dbReference type="EMBL" id="SPRC01000001">
    <property type="protein sequence ID" value="TIB82698.1"/>
    <property type="molecule type" value="Genomic_DNA"/>
</dbReference>
<feature type="domain" description="Peptidase S9 prolyl oligopeptidase catalytic" evidence="4">
    <location>
        <begin position="465"/>
        <end position="680"/>
    </location>
</feature>
<dbReference type="InterPro" id="IPR029058">
    <property type="entry name" value="AB_hydrolase_fold"/>
</dbReference>
<dbReference type="Gene3D" id="2.120.10.30">
    <property type="entry name" value="TolB, C-terminal domain"/>
    <property type="match status" value="1"/>
</dbReference>
<comment type="similarity">
    <text evidence="1">Belongs to the peptidase S9C family.</text>
</comment>
<dbReference type="PANTHER" id="PTHR42776">
    <property type="entry name" value="SERINE PEPTIDASE S9 FAMILY MEMBER"/>
    <property type="match status" value="1"/>
</dbReference>
<dbReference type="InterPro" id="IPR011042">
    <property type="entry name" value="6-blade_b-propeller_TolB-like"/>
</dbReference>
<dbReference type="SUPFAM" id="SSF82171">
    <property type="entry name" value="DPP6 N-terminal domain-like"/>
    <property type="match status" value="1"/>
</dbReference>
<keyword evidence="2 5" id="KW-0378">Hydrolase</keyword>
<evidence type="ECO:0000256" key="3">
    <source>
        <dbReference type="ARBA" id="ARBA00032829"/>
    </source>
</evidence>
<name>A0A4T0MII1_9BASI</name>
<dbReference type="GO" id="GO:0004252">
    <property type="term" value="F:serine-type endopeptidase activity"/>
    <property type="evidence" value="ECO:0007669"/>
    <property type="project" value="TreeGrafter"/>
</dbReference>
<dbReference type="SUPFAM" id="SSF53474">
    <property type="entry name" value="alpha/beta-Hydrolases"/>
    <property type="match status" value="1"/>
</dbReference>
<evidence type="ECO:0000256" key="2">
    <source>
        <dbReference type="ARBA" id="ARBA00022801"/>
    </source>
</evidence>
<accession>A0A4T0MII1</accession>
<evidence type="ECO:0000256" key="1">
    <source>
        <dbReference type="ARBA" id="ARBA00010040"/>
    </source>
</evidence>
<evidence type="ECO:0000259" key="4">
    <source>
        <dbReference type="Pfam" id="PF00326"/>
    </source>
</evidence>
<dbReference type="Gene3D" id="3.40.50.1820">
    <property type="entry name" value="alpha/beta hydrolase"/>
    <property type="match status" value="1"/>
</dbReference>
<evidence type="ECO:0000313" key="5">
    <source>
        <dbReference type="EMBL" id="TIB82698.1"/>
    </source>
</evidence>
<dbReference type="PANTHER" id="PTHR42776:SF4">
    <property type="entry name" value="ACYLAMINO-ACID-RELEASING ENZYME"/>
    <property type="match status" value="1"/>
</dbReference>
<dbReference type="Pfam" id="PF00326">
    <property type="entry name" value="Peptidase_S9"/>
    <property type="match status" value="1"/>
</dbReference>
<dbReference type="InterPro" id="IPR001375">
    <property type="entry name" value="Peptidase_S9_cat"/>
</dbReference>
<evidence type="ECO:0000313" key="6">
    <source>
        <dbReference type="Proteomes" id="UP000310685"/>
    </source>
</evidence>
<dbReference type="Proteomes" id="UP000310685">
    <property type="component" value="Unassembled WGS sequence"/>
</dbReference>
<dbReference type="AlphaFoldDB" id="A0A4T0MII1"/>